<evidence type="ECO:0000256" key="2">
    <source>
        <dbReference type="ARBA" id="ARBA00022691"/>
    </source>
</evidence>
<dbReference type="InterPro" id="IPR007197">
    <property type="entry name" value="rSAM"/>
</dbReference>
<dbReference type="PANTHER" id="PTHR43728">
    <property type="entry name" value="SLR0304 PROTEIN"/>
    <property type="match status" value="1"/>
</dbReference>
<dbReference type="SFLD" id="SFLDS00029">
    <property type="entry name" value="Radical_SAM"/>
    <property type="match status" value="1"/>
</dbReference>
<evidence type="ECO:0000313" key="9">
    <source>
        <dbReference type="Proteomes" id="UP000306416"/>
    </source>
</evidence>
<dbReference type="InterPro" id="IPR026351">
    <property type="entry name" value="rSAM_ArsS-like"/>
</dbReference>
<protein>
    <submittedName>
        <fullName evidence="8">Radical SAM/Cys-rich domain protein</fullName>
    </submittedName>
</protein>
<feature type="domain" description="Radical SAM core" evidence="6">
    <location>
        <begin position="35"/>
        <end position="170"/>
    </location>
</feature>
<evidence type="ECO:0000256" key="4">
    <source>
        <dbReference type="ARBA" id="ARBA00023004"/>
    </source>
</evidence>
<dbReference type="NCBIfam" id="TIGR04167">
    <property type="entry name" value="rSAM_SeCys"/>
    <property type="match status" value="1"/>
</dbReference>
<keyword evidence="5" id="KW-0411">Iron-sulfur</keyword>
<dbReference type="PANTHER" id="PTHR43728:SF1">
    <property type="entry name" value="FE-S OXIDOREDUCTASE"/>
    <property type="match status" value="1"/>
</dbReference>
<proteinExistence type="predicted"/>
<dbReference type="Pfam" id="PF04055">
    <property type="entry name" value="Radical_SAM"/>
    <property type="match status" value="1"/>
</dbReference>
<dbReference type="Proteomes" id="UP000306416">
    <property type="component" value="Unassembled WGS sequence"/>
</dbReference>
<sequence length="319" mass="34760">MSGTTENTATESFRQRLARHELRLERDETRALQVNVGLVCNLACGHCHLEAGPARSEMMARPVMDEVIAAATRLPFAVIDVTGGAPELVPELPYLLRGLAPHTPRLIVRTNLVVLEGERGEPLMELYRDLGVVLVASLPAANQTQTDAQRGAGVWERSMAALTHLNALGYGMPGSLLELDLVSNPSGAFLPPPQLQAQEKFRRDLARRHGVSFHNLYTFANAPLGRFRLFLERSGNLDAYLDKLASGFNPCAVSGVMCRSQLSVDWTGRLYDCDFHLSRGINMGGEERLLRELSELPAPGTAIPAADHCYACTVGAGFT</sequence>
<dbReference type="Pfam" id="PF12345">
    <property type="entry name" value="DUF3641"/>
    <property type="match status" value="1"/>
</dbReference>
<evidence type="ECO:0000259" key="7">
    <source>
        <dbReference type="Pfam" id="PF12345"/>
    </source>
</evidence>
<dbReference type="SUPFAM" id="SSF102114">
    <property type="entry name" value="Radical SAM enzymes"/>
    <property type="match status" value="1"/>
</dbReference>
<dbReference type="AlphaFoldDB" id="A0A4S1CA57"/>
<evidence type="ECO:0000256" key="1">
    <source>
        <dbReference type="ARBA" id="ARBA00001966"/>
    </source>
</evidence>
<dbReference type="InterPro" id="IPR058240">
    <property type="entry name" value="rSAM_sf"/>
</dbReference>
<evidence type="ECO:0000256" key="5">
    <source>
        <dbReference type="ARBA" id="ARBA00023014"/>
    </source>
</evidence>
<dbReference type="RefSeq" id="WP_135872497.1">
    <property type="nucleotide sequence ID" value="NZ_SRSC01000005.1"/>
</dbReference>
<comment type="cofactor">
    <cofactor evidence="1">
        <name>[4Fe-4S] cluster</name>
        <dbReference type="ChEBI" id="CHEBI:49883"/>
    </cofactor>
</comment>
<dbReference type="EMBL" id="SRSC01000005">
    <property type="protein sequence ID" value="TGU70184.1"/>
    <property type="molecule type" value="Genomic_DNA"/>
</dbReference>
<dbReference type="InterPro" id="IPR024521">
    <property type="entry name" value="ArsS-like_C"/>
</dbReference>
<evidence type="ECO:0000256" key="3">
    <source>
        <dbReference type="ARBA" id="ARBA00022723"/>
    </source>
</evidence>
<dbReference type="Gene3D" id="3.20.20.70">
    <property type="entry name" value="Aldolase class I"/>
    <property type="match status" value="1"/>
</dbReference>
<organism evidence="8 9">
    <name type="scientific">Geomonas terrae</name>
    <dbReference type="NCBI Taxonomy" id="2562681"/>
    <lineage>
        <taxon>Bacteria</taxon>
        <taxon>Pseudomonadati</taxon>
        <taxon>Thermodesulfobacteriota</taxon>
        <taxon>Desulfuromonadia</taxon>
        <taxon>Geobacterales</taxon>
        <taxon>Geobacteraceae</taxon>
        <taxon>Geomonas</taxon>
    </lineage>
</organism>
<dbReference type="GO" id="GO:0051536">
    <property type="term" value="F:iron-sulfur cluster binding"/>
    <property type="evidence" value="ECO:0007669"/>
    <property type="project" value="UniProtKB-KW"/>
</dbReference>
<feature type="domain" description="Arsenosugar biosynthesis radical SAM protein ArsS-like C-terminal" evidence="7">
    <location>
        <begin position="190"/>
        <end position="318"/>
    </location>
</feature>
<dbReference type="CDD" id="cd01335">
    <property type="entry name" value="Radical_SAM"/>
    <property type="match status" value="1"/>
</dbReference>
<gene>
    <name evidence="8" type="ORF">E4633_18470</name>
</gene>
<dbReference type="GO" id="GO:0003824">
    <property type="term" value="F:catalytic activity"/>
    <property type="evidence" value="ECO:0007669"/>
    <property type="project" value="InterPro"/>
</dbReference>
<reference evidence="8 9" key="1">
    <citation type="submission" date="2019-04" db="EMBL/GenBank/DDBJ databases">
        <title>Geobacter oryzae sp. nov., ferric-reducing bacteria isolated from paddy soil.</title>
        <authorList>
            <person name="Xu Z."/>
            <person name="Masuda Y."/>
            <person name="Itoh H."/>
            <person name="Senoo K."/>
        </authorList>
    </citation>
    <scope>NUCLEOTIDE SEQUENCE [LARGE SCALE GENOMIC DNA]</scope>
    <source>
        <strain evidence="8 9">Red111</strain>
    </source>
</reference>
<name>A0A4S1CA57_9BACT</name>
<accession>A0A4S1CA57</accession>
<keyword evidence="2" id="KW-0949">S-adenosyl-L-methionine</keyword>
<keyword evidence="3" id="KW-0479">Metal-binding</keyword>
<keyword evidence="4" id="KW-0408">Iron</keyword>
<evidence type="ECO:0000259" key="6">
    <source>
        <dbReference type="Pfam" id="PF04055"/>
    </source>
</evidence>
<dbReference type="InterPro" id="IPR013785">
    <property type="entry name" value="Aldolase_TIM"/>
</dbReference>
<dbReference type="GO" id="GO:0046872">
    <property type="term" value="F:metal ion binding"/>
    <property type="evidence" value="ECO:0007669"/>
    <property type="project" value="UniProtKB-KW"/>
</dbReference>
<evidence type="ECO:0000313" key="8">
    <source>
        <dbReference type="EMBL" id="TGU70184.1"/>
    </source>
</evidence>
<comment type="caution">
    <text evidence="8">The sequence shown here is derived from an EMBL/GenBank/DDBJ whole genome shotgun (WGS) entry which is preliminary data.</text>
</comment>
<keyword evidence="9" id="KW-1185">Reference proteome</keyword>